<keyword evidence="5" id="KW-0804">Transcription</keyword>
<dbReference type="SMART" id="SM01043">
    <property type="entry name" value="BTAD"/>
    <property type="match status" value="1"/>
</dbReference>
<dbReference type="CDD" id="cd15831">
    <property type="entry name" value="BTAD"/>
    <property type="match status" value="1"/>
</dbReference>
<dbReference type="InterPro" id="IPR001867">
    <property type="entry name" value="OmpR/PhoB-type_DNA-bd"/>
</dbReference>
<dbReference type="PANTHER" id="PTHR35807:SF1">
    <property type="entry name" value="TRANSCRIPTIONAL REGULATOR REDD"/>
    <property type="match status" value="1"/>
</dbReference>
<feature type="region of interest" description="Disordered" evidence="6">
    <location>
        <begin position="1"/>
        <end position="46"/>
    </location>
</feature>
<dbReference type="Gene3D" id="3.40.50.300">
    <property type="entry name" value="P-loop containing nucleotide triphosphate hydrolases"/>
    <property type="match status" value="1"/>
</dbReference>
<dbReference type="Pfam" id="PF03704">
    <property type="entry name" value="BTAD"/>
    <property type="match status" value="1"/>
</dbReference>
<feature type="compositionally biased region" description="Low complexity" evidence="6">
    <location>
        <begin position="298"/>
        <end position="311"/>
    </location>
</feature>
<keyword evidence="4" id="KW-0238">DNA-binding</keyword>
<name>A0ABX6AKR6_STRVD</name>
<dbReference type="SUPFAM" id="SSF46894">
    <property type="entry name" value="C-terminal effector domain of the bipartite response regulators"/>
    <property type="match status" value="1"/>
</dbReference>
<feature type="compositionally biased region" description="Low complexity" evidence="6">
    <location>
        <begin position="14"/>
        <end position="25"/>
    </location>
</feature>
<dbReference type="EMBL" id="CP023700">
    <property type="protein sequence ID" value="QEU88454.1"/>
    <property type="molecule type" value="Genomic_DNA"/>
</dbReference>
<organism evidence="9 10">
    <name type="scientific">Streptomyces viridosporus T7A</name>
    <dbReference type="NCBI Taxonomy" id="665577"/>
    <lineage>
        <taxon>Bacteria</taxon>
        <taxon>Bacillati</taxon>
        <taxon>Actinomycetota</taxon>
        <taxon>Actinomycetes</taxon>
        <taxon>Kitasatosporales</taxon>
        <taxon>Streptomycetaceae</taxon>
        <taxon>Streptomyces</taxon>
    </lineage>
</organism>
<feature type="compositionally biased region" description="Pro residues" evidence="6">
    <location>
        <begin position="26"/>
        <end position="37"/>
    </location>
</feature>
<dbReference type="InterPro" id="IPR051677">
    <property type="entry name" value="AfsR-DnrI-RedD_regulator"/>
</dbReference>
<accession>A0ABX6AKR6</accession>
<dbReference type="InterPro" id="IPR027417">
    <property type="entry name" value="P-loop_NTPase"/>
</dbReference>
<dbReference type="InterPro" id="IPR049945">
    <property type="entry name" value="AAA_22"/>
</dbReference>
<sequence length="678" mass="71965">MPGHSDTVHDRTARLGAAGAGRVRPPAAPSVPQPRPAAGPRGRRAAGANGFDPLVFRVLGSVEAEAGGRTVPLGGAKQRTVLAAMLLAGGRPLSDDRLKALLWGCDPPATATAQLYTYISQLRKCLGIGVRLERHAHAYRLDIRGAFFDWAAFESLAARGRADLAAGRHTAAADHLGQALALRRGPVLSNVTVHLGERQRPLLDEALLSAREDRIEAELALGRHDAAVPQLMRLVMENPLRERLLGQLMTALHRCGRQAEALAVYERGRLMLRDELGVDPGRALRDIRQSVLTGTLARPAAREGAGTAGTAPAPPGGGHRPAVARVRDRGAWSGVVPAMLPADVADFSGRLRELDGIAAALRREGRSPVVVTGAAGTGKSALAVHAAHRARRNFPDGQLHADLSGQSARPRSPAEVLGWFLRAMGVAEHRLPVSVEERGQLYRSLLADRRMLVLLDNADDDRQVRPLLPGTGGCRTLITGRDPFTTLPGVRPVTLGPMSAGEGHRMLSAIVGAERTGDEPDAAARIVELCDRLPLALRIVAARLAAHPRQRLAAAAARLEPEDRRLDELRAGDLDVRAALSRSHRRVPAPVRAVLGVLASGCPDVFGAHEAANLLGCSQADAEDALESLAGARLLEVSGPVPPRYRLMPLVRLFAREQGRGEPAPPGAPDGGRRPLVG</sequence>
<feature type="compositionally biased region" description="Basic and acidic residues" evidence="6">
    <location>
        <begin position="1"/>
        <end position="13"/>
    </location>
</feature>
<dbReference type="InterPro" id="IPR016032">
    <property type="entry name" value="Sig_transdc_resp-reg_C-effctor"/>
</dbReference>
<dbReference type="PRINTS" id="PR00364">
    <property type="entry name" value="DISEASERSIST"/>
</dbReference>
<dbReference type="SUPFAM" id="SSF48452">
    <property type="entry name" value="TPR-like"/>
    <property type="match status" value="1"/>
</dbReference>
<evidence type="ECO:0000256" key="2">
    <source>
        <dbReference type="ARBA" id="ARBA00023012"/>
    </source>
</evidence>
<evidence type="ECO:0000256" key="4">
    <source>
        <dbReference type="ARBA" id="ARBA00023125"/>
    </source>
</evidence>
<evidence type="ECO:0000256" key="5">
    <source>
        <dbReference type="ARBA" id="ARBA00023163"/>
    </source>
</evidence>
<evidence type="ECO:0000256" key="6">
    <source>
        <dbReference type="SAM" id="MobiDB-lite"/>
    </source>
</evidence>
<keyword evidence="2" id="KW-0902">Two-component regulatory system</keyword>
<keyword evidence="3" id="KW-0805">Transcription regulation</keyword>
<feature type="domain" description="OmpR/PhoB-type" evidence="7">
    <location>
        <begin position="68"/>
        <end position="141"/>
    </location>
</feature>
<keyword evidence="10" id="KW-1185">Reference proteome</keyword>
<comment type="similarity">
    <text evidence="1">Belongs to the AfsR/DnrI/RedD regulatory family.</text>
</comment>
<dbReference type="InterPro" id="IPR005158">
    <property type="entry name" value="BTAD"/>
</dbReference>
<feature type="region of interest" description="Disordered" evidence="6">
    <location>
        <begin position="658"/>
        <end position="678"/>
    </location>
</feature>
<reference evidence="9 10" key="1">
    <citation type="submission" date="2017-09" db="EMBL/GenBank/DDBJ databases">
        <authorList>
            <person name="Lee N."/>
            <person name="Cho B.-K."/>
        </authorList>
    </citation>
    <scope>NUCLEOTIDE SEQUENCE [LARGE SCALE GENOMIC DNA]</scope>
    <source>
        <strain evidence="9 10">ATCC 39115</strain>
    </source>
</reference>
<dbReference type="Gene3D" id="1.25.40.10">
    <property type="entry name" value="Tetratricopeptide repeat domain"/>
    <property type="match status" value="1"/>
</dbReference>
<evidence type="ECO:0000259" key="8">
    <source>
        <dbReference type="SMART" id="SM01043"/>
    </source>
</evidence>
<dbReference type="RefSeq" id="WP_016824060.1">
    <property type="nucleotide sequence ID" value="NZ_CP023700.1"/>
</dbReference>
<dbReference type="SUPFAM" id="SSF52540">
    <property type="entry name" value="P-loop containing nucleoside triphosphate hydrolases"/>
    <property type="match status" value="1"/>
</dbReference>
<gene>
    <name evidence="9" type="ORF">CP969_29990</name>
</gene>
<dbReference type="Pfam" id="PF13401">
    <property type="entry name" value="AAA_22"/>
    <property type="match status" value="1"/>
</dbReference>
<dbReference type="PANTHER" id="PTHR35807">
    <property type="entry name" value="TRANSCRIPTIONAL REGULATOR REDD-RELATED"/>
    <property type="match status" value="1"/>
</dbReference>
<evidence type="ECO:0000256" key="1">
    <source>
        <dbReference type="ARBA" id="ARBA00005820"/>
    </source>
</evidence>
<evidence type="ECO:0000256" key="3">
    <source>
        <dbReference type="ARBA" id="ARBA00023015"/>
    </source>
</evidence>
<feature type="domain" description="Bacterial transcriptional activator" evidence="8">
    <location>
        <begin position="148"/>
        <end position="292"/>
    </location>
</feature>
<dbReference type="InterPro" id="IPR036388">
    <property type="entry name" value="WH-like_DNA-bd_sf"/>
</dbReference>
<feature type="region of interest" description="Disordered" evidence="6">
    <location>
        <begin position="298"/>
        <end position="322"/>
    </location>
</feature>
<dbReference type="SMART" id="SM00862">
    <property type="entry name" value="Trans_reg_C"/>
    <property type="match status" value="1"/>
</dbReference>
<dbReference type="InterPro" id="IPR011990">
    <property type="entry name" value="TPR-like_helical_dom_sf"/>
</dbReference>
<evidence type="ECO:0000313" key="10">
    <source>
        <dbReference type="Proteomes" id="UP000327143"/>
    </source>
</evidence>
<proteinExistence type="inferred from homology"/>
<dbReference type="Gene3D" id="1.10.10.10">
    <property type="entry name" value="Winged helix-like DNA-binding domain superfamily/Winged helix DNA-binding domain"/>
    <property type="match status" value="1"/>
</dbReference>
<dbReference type="Proteomes" id="UP000327143">
    <property type="component" value="Chromosome"/>
</dbReference>
<evidence type="ECO:0000313" key="9">
    <source>
        <dbReference type="EMBL" id="QEU88454.1"/>
    </source>
</evidence>
<evidence type="ECO:0000259" key="7">
    <source>
        <dbReference type="SMART" id="SM00862"/>
    </source>
</evidence>
<protein>
    <submittedName>
        <fullName evidence="9">Transcriptional regulator</fullName>
    </submittedName>
</protein>